<gene>
    <name evidence="2" type="ORF">HCU67_00140</name>
</gene>
<keyword evidence="3" id="KW-1185">Reference proteome</keyword>
<accession>A0ABX1GL60</accession>
<dbReference type="RefSeq" id="WP_168550590.1">
    <property type="nucleotide sequence ID" value="NZ_JAAWWL010000001.1"/>
</dbReference>
<dbReference type="Proteomes" id="UP000718451">
    <property type="component" value="Unassembled WGS sequence"/>
</dbReference>
<evidence type="ECO:0000256" key="1">
    <source>
        <dbReference type="SAM" id="SignalP"/>
    </source>
</evidence>
<dbReference type="SMART" id="SM00710">
    <property type="entry name" value="PbH1"/>
    <property type="match status" value="3"/>
</dbReference>
<dbReference type="PANTHER" id="PTHR41339:SF1">
    <property type="entry name" value="SECRETED PROTEIN"/>
    <property type="match status" value="1"/>
</dbReference>
<proteinExistence type="predicted"/>
<evidence type="ECO:0000313" key="2">
    <source>
        <dbReference type="EMBL" id="NKI30334.1"/>
    </source>
</evidence>
<dbReference type="InterPro" id="IPR006626">
    <property type="entry name" value="PbH1"/>
</dbReference>
<sequence length="981" mass="101754">MSTISKSLALLFVFMVIISCSKDTDPEVITPDDNPTATCSDGIQNGDELGVDCGGTCSQCVSDDPSDLGGTITEEFTLDSSITYTLGSSLVVRSGGTLIIPAGTRIQAESGSSNHILVEQGGDIAIEGTEQNPVIMELKPGSSGFWGGLVIAGNAPVTSGESTSITGSTTTFGGNEPADNSGSISYLIIRNAGSTSSSSEIGRASLALYGLGTATTIDHVAIFDTQGDALSIYGGNNTTENIYIENASRNALVWNEGWSGTIANSMAVNTNLLTAVVSANGENNLPNLSNFTAISEQSNTAFQFFDQSGANITGLALIGFEKSFELFDAVTNANVAVNGEDVVVDLPYIAQARVDQTDFGWAGQLTTIDFVTVGGDITSDTTLEASSTYFLTGSLSVKEGATLTIDAGTEIIADVENGNSTNTFILVEQGARIEVSGTAQNPVVMKSSNGRPGDWGGLILAGNATTSAGVNATAEVGEIQYGGTTDNDDSGTINHLVLQNTGAKITENSEYNGLTLYAVGSGTTINNVAVIDGSDDGIELFGGTVSVSNLYLENIQDDSIDWTEGWNGSITNALIVHTIENFSTAVEADGINANPELNNITCISEHGGTAMQFKNDSGAEISNLSLLGYGKSFDVPNSSTIANISLDGNSIDTDLPYIASPTVDSNLFDWVSDKVQVNSMAITGELMSDLELNPEVTYYLDGVLSVEAGNTLTIPAGTQIIADVEGGEETATYIVVQRDAQISINGTSESPVLMTSSNKEAGDWGGLIIAGNGITSIGVDIQAEVGNIVYGGSNNADSSGNVNYLQIEYAGALINPESQYNGLSLYAVGSGTTLANIAILNGNDDGIEFFGGAVAVENLYLKNNADDSIDWTEEWAGGITNAYIEIGTSFSSALEAEGNQSRPTLTNVTAISSMGGNALAFKQNSGATIESLSLDGFNTSLIMVDGAPLANVNINGEDADPNDDYEVSSSLDMSLFSWVAN</sequence>
<dbReference type="InterPro" id="IPR011050">
    <property type="entry name" value="Pectin_lyase_fold/virulence"/>
</dbReference>
<dbReference type="PANTHER" id="PTHR41339">
    <property type="entry name" value="LIPL48"/>
    <property type="match status" value="1"/>
</dbReference>
<protein>
    <submittedName>
        <fullName evidence="2">Uncharacterized protein</fullName>
    </submittedName>
</protein>
<feature type="chain" id="PRO_5046089629" evidence="1">
    <location>
        <begin position="22"/>
        <end position="981"/>
    </location>
</feature>
<dbReference type="PROSITE" id="PS51257">
    <property type="entry name" value="PROKAR_LIPOPROTEIN"/>
    <property type="match status" value="1"/>
</dbReference>
<organism evidence="2 3">
    <name type="scientific">Croceivirga thetidis</name>
    <dbReference type="NCBI Taxonomy" id="2721623"/>
    <lineage>
        <taxon>Bacteria</taxon>
        <taxon>Pseudomonadati</taxon>
        <taxon>Bacteroidota</taxon>
        <taxon>Flavobacteriia</taxon>
        <taxon>Flavobacteriales</taxon>
        <taxon>Flavobacteriaceae</taxon>
        <taxon>Croceivirga</taxon>
    </lineage>
</organism>
<evidence type="ECO:0000313" key="3">
    <source>
        <dbReference type="Proteomes" id="UP000718451"/>
    </source>
</evidence>
<dbReference type="EMBL" id="JAAWWL010000001">
    <property type="protein sequence ID" value="NKI30334.1"/>
    <property type="molecule type" value="Genomic_DNA"/>
</dbReference>
<feature type="signal peptide" evidence="1">
    <location>
        <begin position="1"/>
        <end position="21"/>
    </location>
</feature>
<name>A0ABX1GL60_9FLAO</name>
<reference evidence="2 3" key="1">
    <citation type="submission" date="2020-04" db="EMBL/GenBank/DDBJ databases">
        <authorList>
            <person name="Yoon J."/>
        </authorList>
    </citation>
    <scope>NUCLEOTIDE SEQUENCE [LARGE SCALE GENOMIC DNA]</scope>
    <source>
        <strain evidence="2 3">DJ-13</strain>
    </source>
</reference>
<dbReference type="SUPFAM" id="SSF51126">
    <property type="entry name" value="Pectin lyase-like"/>
    <property type="match status" value="2"/>
</dbReference>
<comment type="caution">
    <text evidence="2">The sequence shown here is derived from an EMBL/GenBank/DDBJ whole genome shotgun (WGS) entry which is preliminary data.</text>
</comment>
<keyword evidence="1" id="KW-0732">Signal</keyword>